<keyword evidence="1" id="KW-0472">Membrane</keyword>
<organism evidence="2 3">
    <name type="scientific">Actinacidiphila rubida</name>
    <dbReference type="NCBI Taxonomy" id="310780"/>
    <lineage>
        <taxon>Bacteria</taxon>
        <taxon>Bacillati</taxon>
        <taxon>Actinomycetota</taxon>
        <taxon>Actinomycetes</taxon>
        <taxon>Kitasatosporales</taxon>
        <taxon>Streptomycetaceae</taxon>
        <taxon>Actinacidiphila</taxon>
    </lineage>
</organism>
<evidence type="ECO:0000256" key="1">
    <source>
        <dbReference type="SAM" id="Phobius"/>
    </source>
</evidence>
<dbReference type="Pfam" id="PF11139">
    <property type="entry name" value="SfLAP"/>
    <property type="match status" value="1"/>
</dbReference>
<dbReference type="InterPro" id="IPR021315">
    <property type="entry name" value="Gap/Sap"/>
</dbReference>
<keyword evidence="1" id="KW-0812">Transmembrane</keyword>
<evidence type="ECO:0000313" key="2">
    <source>
        <dbReference type="EMBL" id="SEN04187.1"/>
    </source>
</evidence>
<feature type="transmembrane region" description="Helical" evidence="1">
    <location>
        <begin position="6"/>
        <end position="26"/>
    </location>
</feature>
<feature type="transmembrane region" description="Helical" evidence="1">
    <location>
        <begin position="70"/>
        <end position="87"/>
    </location>
</feature>
<name>A0A1H8DCH2_9ACTN</name>
<dbReference type="STRING" id="310780.SAMN05216267_10012"/>
<dbReference type="OrthoDB" id="3871948at2"/>
<dbReference type="AlphaFoldDB" id="A0A1H8DCH2"/>
<protein>
    <submittedName>
        <fullName evidence="2">Sap, sulfolipid-1-addressing protein</fullName>
    </submittedName>
</protein>
<dbReference type="EMBL" id="FODD01000001">
    <property type="protein sequence ID" value="SEN04187.1"/>
    <property type="molecule type" value="Genomic_DNA"/>
</dbReference>
<feature type="transmembrane region" description="Helical" evidence="1">
    <location>
        <begin position="121"/>
        <end position="146"/>
    </location>
</feature>
<evidence type="ECO:0000313" key="3">
    <source>
        <dbReference type="Proteomes" id="UP000181951"/>
    </source>
</evidence>
<keyword evidence="1" id="KW-1133">Transmembrane helix</keyword>
<feature type="transmembrane region" description="Helical" evidence="1">
    <location>
        <begin position="152"/>
        <end position="173"/>
    </location>
</feature>
<dbReference type="RefSeq" id="WP_069466963.1">
    <property type="nucleotide sequence ID" value="NZ_FODD01000001.1"/>
</dbReference>
<gene>
    <name evidence="2" type="ORF">SAMN05216267_10012</name>
</gene>
<reference evidence="2 3" key="1">
    <citation type="submission" date="2016-10" db="EMBL/GenBank/DDBJ databases">
        <authorList>
            <person name="de Groot N.N."/>
        </authorList>
    </citation>
    <scope>NUCLEOTIDE SEQUENCE [LARGE SCALE GENOMIC DNA]</scope>
    <source>
        <strain evidence="2 3">CGMCC 4.2026</strain>
    </source>
</reference>
<keyword evidence="3" id="KW-1185">Reference proteome</keyword>
<sequence>MLLELFLIGLAITLGPVHNTAFILLLSSQRGVRNGLAFILAWLATLVALIAVVVLLTGGKPPKHHTAPSTAALAVKLALGTGMVLFAEHRRRRRRSGAVRTRPRKTPKWQARLDRVTPATAAALGLLLLPWGATAAGAATVVNAHVSSAASYTALVGYCLLATSSLLAMELYATWSPEAAKRRLNALREWINGHQEQVLVTLALFLGLFLMARSIYGLVG</sequence>
<dbReference type="Proteomes" id="UP000181951">
    <property type="component" value="Unassembled WGS sequence"/>
</dbReference>
<accession>A0A1H8DCH2</accession>
<feature type="transmembrane region" description="Helical" evidence="1">
    <location>
        <begin position="38"/>
        <end position="58"/>
    </location>
</feature>
<feature type="transmembrane region" description="Helical" evidence="1">
    <location>
        <begin position="198"/>
        <end position="219"/>
    </location>
</feature>
<proteinExistence type="predicted"/>